<dbReference type="InterPro" id="IPR001509">
    <property type="entry name" value="Epimerase_deHydtase"/>
</dbReference>
<comment type="caution">
    <text evidence="2">The sequence shown here is derived from an EMBL/GenBank/DDBJ whole genome shotgun (WGS) entry which is preliminary data.</text>
</comment>
<dbReference type="InterPro" id="IPR051783">
    <property type="entry name" value="NAD(P)-dependent_oxidoreduct"/>
</dbReference>
<reference evidence="2 3" key="1">
    <citation type="submission" date="2020-08" db="EMBL/GenBank/DDBJ databases">
        <title>Putative novel bacterial strains isolated from necrotic wheat leaf tissues caused by Xanthomonas translucens.</title>
        <authorList>
            <person name="Tambong J.T."/>
        </authorList>
    </citation>
    <scope>NUCLEOTIDE SEQUENCE [LARGE SCALE GENOMIC DNA]</scope>
    <source>
        <strain evidence="2 3">DOAB 1069</strain>
    </source>
</reference>
<keyword evidence="3" id="KW-1185">Reference proteome</keyword>
<feature type="domain" description="NAD-dependent epimerase/dehydratase" evidence="1">
    <location>
        <begin position="88"/>
        <end position="303"/>
    </location>
</feature>
<dbReference type="SUPFAM" id="SSF51735">
    <property type="entry name" value="NAD(P)-binding Rossmann-fold domains"/>
    <property type="match status" value="1"/>
</dbReference>
<gene>
    <name evidence="2" type="ORF">H8S59_05565</name>
</gene>
<dbReference type="PANTHER" id="PTHR48079:SF6">
    <property type="entry name" value="NAD(P)-BINDING DOMAIN-CONTAINING PROTEIN-RELATED"/>
    <property type="match status" value="1"/>
</dbReference>
<dbReference type="Pfam" id="PF01370">
    <property type="entry name" value="Epimerase"/>
    <property type="match status" value="1"/>
</dbReference>
<proteinExistence type="predicted"/>
<sequence length="399" mass="43017">MVVASTIPSAGHALNGPLTNHRGLCQRCLWRDAANVNRQAKQIEVFYGYAVYSEYFTDSQFPPAQAGAFVVANTHTVTGLTLKSPVYLITGATGFIGRALFDYLCNKGAAVRGTSRRADNGAEGWIQVASIDRNTNWSSALTHCDVVIHTAGRAHVLREQEANPLEQFRKVNVEGSLALARQAMDAGVRRFVFISSIGVNGPETPLGQPFTELSTPDPQQAYAQSKLEAELALRDLVAGQSMELVIVRPPLVYAAHAPGNFARLLGLVGKRFPLPLGRIRNARSMIALQNLVGFLELCLTHPAAANETFVIADGQDVSTTQLVELLAQGMGHRAKLLPVPVSALRSGLALLGRKGLGQQLCGSLQVDASKARHLLGWQPEISAADALRDSARQWLQSRS</sequence>
<dbReference type="InterPro" id="IPR036291">
    <property type="entry name" value="NAD(P)-bd_dom_sf"/>
</dbReference>
<name>A0ABR7AWD6_9PSED</name>
<dbReference type="Gene3D" id="3.40.50.720">
    <property type="entry name" value="NAD(P)-binding Rossmann-like Domain"/>
    <property type="match status" value="1"/>
</dbReference>
<dbReference type="Proteomes" id="UP000651852">
    <property type="component" value="Unassembled WGS sequence"/>
</dbReference>
<organism evidence="2 3">
    <name type="scientific">Pseudomonas folii</name>
    <dbReference type="NCBI Taxonomy" id="2762593"/>
    <lineage>
        <taxon>Bacteria</taxon>
        <taxon>Pseudomonadati</taxon>
        <taxon>Pseudomonadota</taxon>
        <taxon>Gammaproteobacteria</taxon>
        <taxon>Pseudomonadales</taxon>
        <taxon>Pseudomonadaceae</taxon>
        <taxon>Pseudomonas</taxon>
    </lineage>
</organism>
<accession>A0ABR7AWD6</accession>
<dbReference type="EMBL" id="JACONW010000015">
    <property type="protein sequence ID" value="MBC3949231.1"/>
    <property type="molecule type" value="Genomic_DNA"/>
</dbReference>
<dbReference type="PANTHER" id="PTHR48079">
    <property type="entry name" value="PROTEIN YEEZ"/>
    <property type="match status" value="1"/>
</dbReference>
<protein>
    <submittedName>
        <fullName evidence="2">NAD-dependent epimerase/dehydratase family protein</fullName>
    </submittedName>
</protein>
<evidence type="ECO:0000313" key="3">
    <source>
        <dbReference type="Proteomes" id="UP000651852"/>
    </source>
</evidence>
<evidence type="ECO:0000313" key="2">
    <source>
        <dbReference type="EMBL" id="MBC3949231.1"/>
    </source>
</evidence>
<evidence type="ECO:0000259" key="1">
    <source>
        <dbReference type="Pfam" id="PF01370"/>
    </source>
</evidence>